<sequence>MADTRLITVRVKKEDGGQVNVSFPSTGTLAELKKAVEAVTKIPASELGLYSARERKPKDVYRGSGPVGELGIVHGSLVYAVDGRAAASQRCKHAPQFTCLHCSKGEATGVMKCSHPEGVSCLICMPSEAEGGVTGAAKCSHGPTTRCINCTGSKSGKDKKKKKKKKKKAKAGSSGWVRKCAHPPSMRCPACLDGGGASEPAEQECTHPSTMSCPNCVSSSSASEEVDEDGGIRCPFHGPNGRCVHCMHGTMGQMPVIKNAAEASVAGVQVDTQAINRFAPARHDGAFVAQRSGLLFGVLDEDSGVVRIDYIYEPKQAYDEWSGFSYADDDEATAEFELVRTMSERLGRSLVGFIFTRAVNDAENFLRGAELRLAATRMAALGADDKFVTLTVSILGDNLQALAFQLTPLAVRLAKKRYFAPPDSTAYGHDVSVVPVVKDVKFQHSETQAPPAVFFYARIHSVTPHAGGLTGDFPVEHRIGDAATLMHVKTRFLTHENEPLTAVFADFHMLLFLAQVHLFETDDILHMCDAVRSGDAERLEGYHLILQHAQ</sequence>
<dbReference type="GO" id="GO:0043130">
    <property type="term" value="F:ubiquitin binding"/>
    <property type="evidence" value="ECO:0007669"/>
    <property type="project" value="TreeGrafter"/>
</dbReference>
<name>A0A0L0DCN0_THETB</name>
<feature type="domain" description="Nuclear pore localisation protein Npl4 ubiquitin-like" evidence="2">
    <location>
        <begin position="8"/>
        <end position="79"/>
    </location>
</feature>
<dbReference type="eggNOG" id="KOG2834">
    <property type="taxonomic scope" value="Eukaryota"/>
</dbReference>
<dbReference type="GO" id="GO:0031625">
    <property type="term" value="F:ubiquitin protein ligase binding"/>
    <property type="evidence" value="ECO:0007669"/>
    <property type="project" value="TreeGrafter"/>
</dbReference>
<dbReference type="GeneID" id="25565406"/>
<evidence type="ECO:0000313" key="3">
    <source>
        <dbReference type="EMBL" id="KNC49881.1"/>
    </source>
</evidence>
<dbReference type="STRING" id="461836.A0A0L0DCN0"/>
<dbReference type="SUPFAM" id="SSF54236">
    <property type="entry name" value="Ubiquitin-like"/>
    <property type="match status" value="1"/>
</dbReference>
<dbReference type="GO" id="GO:0006511">
    <property type="term" value="P:ubiquitin-dependent protein catabolic process"/>
    <property type="evidence" value="ECO:0007669"/>
    <property type="project" value="InterPro"/>
</dbReference>
<feature type="region of interest" description="Disordered" evidence="1">
    <location>
        <begin position="153"/>
        <end position="178"/>
    </location>
</feature>
<organism evidence="3 4">
    <name type="scientific">Thecamonas trahens ATCC 50062</name>
    <dbReference type="NCBI Taxonomy" id="461836"/>
    <lineage>
        <taxon>Eukaryota</taxon>
        <taxon>Apusozoa</taxon>
        <taxon>Apusomonadida</taxon>
        <taxon>Apusomonadidae</taxon>
        <taxon>Thecamonas</taxon>
    </lineage>
</organism>
<evidence type="ECO:0000259" key="2">
    <source>
        <dbReference type="Pfam" id="PF11543"/>
    </source>
</evidence>
<dbReference type="GO" id="GO:0005634">
    <property type="term" value="C:nucleus"/>
    <property type="evidence" value="ECO:0007669"/>
    <property type="project" value="TreeGrafter"/>
</dbReference>
<accession>A0A0L0DCN0</accession>
<dbReference type="InterPro" id="IPR024682">
    <property type="entry name" value="Npl4_Ub-like_dom"/>
</dbReference>
<feature type="compositionally biased region" description="Basic residues" evidence="1">
    <location>
        <begin position="157"/>
        <end position="170"/>
    </location>
</feature>
<reference evidence="3 4" key="1">
    <citation type="submission" date="2010-05" db="EMBL/GenBank/DDBJ databases">
        <title>The Genome Sequence of Thecamonas trahens ATCC 50062.</title>
        <authorList>
            <consortium name="The Broad Institute Genome Sequencing Platform"/>
            <person name="Russ C."/>
            <person name="Cuomo C."/>
            <person name="Shea T."/>
            <person name="Young S.K."/>
            <person name="Zeng Q."/>
            <person name="Koehrsen M."/>
            <person name="Haas B."/>
            <person name="Borodovsky M."/>
            <person name="Guigo R."/>
            <person name="Alvarado L."/>
            <person name="Berlin A."/>
            <person name="Bochicchio J."/>
            <person name="Borenstein D."/>
            <person name="Chapman S."/>
            <person name="Chen Z."/>
            <person name="Freedman E."/>
            <person name="Gellesch M."/>
            <person name="Goldberg J."/>
            <person name="Griggs A."/>
            <person name="Gujja S."/>
            <person name="Heilman E."/>
            <person name="Heiman D."/>
            <person name="Hepburn T."/>
            <person name="Howarth C."/>
            <person name="Jen D."/>
            <person name="Larson L."/>
            <person name="Mehta T."/>
            <person name="Park D."/>
            <person name="Pearson M."/>
            <person name="Roberts A."/>
            <person name="Saif S."/>
            <person name="Shenoy N."/>
            <person name="Sisk P."/>
            <person name="Stolte C."/>
            <person name="Sykes S."/>
            <person name="Thomson T."/>
            <person name="Walk T."/>
            <person name="White J."/>
            <person name="Yandava C."/>
            <person name="Burger G."/>
            <person name="Gray M.W."/>
            <person name="Holland P.W.H."/>
            <person name="King N."/>
            <person name="Lang F.B.F."/>
            <person name="Roger A.J."/>
            <person name="Ruiz-Trillo I."/>
            <person name="Lander E."/>
            <person name="Nusbaum C."/>
        </authorList>
    </citation>
    <scope>NUCLEOTIDE SEQUENCE [LARGE SCALE GENOMIC DNA]</scope>
    <source>
        <strain evidence="3 4">ATCC 50062</strain>
    </source>
</reference>
<dbReference type="PANTHER" id="PTHR12710:SF0">
    <property type="entry name" value="NUCLEAR PROTEIN LOCALIZATION PROTEIN 4 HOMOLOG"/>
    <property type="match status" value="1"/>
</dbReference>
<dbReference type="OrthoDB" id="10251089at2759"/>
<dbReference type="RefSeq" id="XP_013757365.1">
    <property type="nucleotide sequence ID" value="XM_013901911.1"/>
</dbReference>
<proteinExistence type="predicted"/>
<dbReference type="InterPro" id="IPR029071">
    <property type="entry name" value="Ubiquitin-like_domsf"/>
</dbReference>
<evidence type="ECO:0000313" key="4">
    <source>
        <dbReference type="Proteomes" id="UP000054408"/>
    </source>
</evidence>
<dbReference type="EMBL" id="GL349458">
    <property type="protein sequence ID" value="KNC49881.1"/>
    <property type="molecule type" value="Genomic_DNA"/>
</dbReference>
<protein>
    <recommendedName>
        <fullName evidence="2">Nuclear pore localisation protein Npl4 ubiquitin-like domain-containing protein</fullName>
    </recommendedName>
</protein>
<gene>
    <name evidence="3" type="ORF">AMSG_06175</name>
</gene>
<keyword evidence="4" id="KW-1185">Reference proteome</keyword>
<dbReference type="Pfam" id="PF11543">
    <property type="entry name" value="UN_NPL4"/>
    <property type="match status" value="1"/>
</dbReference>
<dbReference type="Proteomes" id="UP000054408">
    <property type="component" value="Unassembled WGS sequence"/>
</dbReference>
<dbReference type="InterPro" id="IPR016563">
    <property type="entry name" value="Npl4"/>
</dbReference>
<dbReference type="AlphaFoldDB" id="A0A0L0DCN0"/>
<dbReference type="PANTHER" id="PTHR12710">
    <property type="entry name" value="NUCLEAR PROTEIN LOCALIZATION 4"/>
    <property type="match status" value="1"/>
</dbReference>
<evidence type="ECO:0000256" key="1">
    <source>
        <dbReference type="SAM" id="MobiDB-lite"/>
    </source>
</evidence>